<dbReference type="PANTHER" id="PTHR47926:SF533">
    <property type="entry name" value="DYW DOMAIN-CONTAINING PROTEIN"/>
    <property type="match status" value="1"/>
</dbReference>
<gene>
    <name evidence="2" type="ORF">Syun_021101</name>
</gene>
<evidence type="ECO:0000313" key="3">
    <source>
        <dbReference type="Proteomes" id="UP001420932"/>
    </source>
</evidence>
<evidence type="ECO:0008006" key="4">
    <source>
        <dbReference type="Google" id="ProtNLM"/>
    </source>
</evidence>
<name>A0AAP0IF30_9MAGN</name>
<organism evidence="2 3">
    <name type="scientific">Stephania yunnanensis</name>
    <dbReference type="NCBI Taxonomy" id="152371"/>
    <lineage>
        <taxon>Eukaryota</taxon>
        <taxon>Viridiplantae</taxon>
        <taxon>Streptophyta</taxon>
        <taxon>Embryophyta</taxon>
        <taxon>Tracheophyta</taxon>
        <taxon>Spermatophyta</taxon>
        <taxon>Magnoliopsida</taxon>
        <taxon>Ranunculales</taxon>
        <taxon>Menispermaceae</taxon>
        <taxon>Menispermoideae</taxon>
        <taxon>Cissampelideae</taxon>
        <taxon>Stephania</taxon>
    </lineage>
</organism>
<comment type="caution">
    <text evidence="2">The sequence shown here is derived from an EMBL/GenBank/DDBJ whole genome shotgun (WGS) entry which is preliminary data.</text>
</comment>
<proteinExistence type="predicted"/>
<dbReference type="GO" id="GO:0009451">
    <property type="term" value="P:RNA modification"/>
    <property type="evidence" value="ECO:0007669"/>
    <property type="project" value="InterPro"/>
</dbReference>
<accession>A0AAP0IF30</accession>
<dbReference type="GO" id="GO:0003723">
    <property type="term" value="F:RNA binding"/>
    <property type="evidence" value="ECO:0007669"/>
    <property type="project" value="InterPro"/>
</dbReference>
<evidence type="ECO:0000256" key="1">
    <source>
        <dbReference type="SAM" id="MobiDB-lite"/>
    </source>
</evidence>
<dbReference type="Gene3D" id="1.25.40.10">
    <property type="entry name" value="Tetratricopeptide repeat domain"/>
    <property type="match status" value="1"/>
</dbReference>
<keyword evidence="3" id="KW-1185">Reference proteome</keyword>
<feature type="region of interest" description="Disordered" evidence="1">
    <location>
        <begin position="162"/>
        <end position="186"/>
    </location>
</feature>
<dbReference type="InterPro" id="IPR046960">
    <property type="entry name" value="PPR_At4g14850-like_plant"/>
</dbReference>
<dbReference type="AlphaFoldDB" id="A0AAP0IF30"/>
<dbReference type="InterPro" id="IPR011990">
    <property type="entry name" value="TPR-like_helical_dom_sf"/>
</dbReference>
<reference evidence="2 3" key="1">
    <citation type="submission" date="2024-01" db="EMBL/GenBank/DDBJ databases">
        <title>Genome assemblies of Stephania.</title>
        <authorList>
            <person name="Yang L."/>
        </authorList>
    </citation>
    <scope>NUCLEOTIDE SEQUENCE [LARGE SCALE GENOMIC DNA]</scope>
    <source>
        <strain evidence="2">YNDBR</strain>
        <tissue evidence="2">Leaf</tissue>
    </source>
</reference>
<protein>
    <recommendedName>
        <fullName evidence="4">Pentatricopeptide repeat-containing protein</fullName>
    </recommendedName>
</protein>
<dbReference type="EMBL" id="JBBNAF010000009">
    <property type="protein sequence ID" value="KAK9114304.1"/>
    <property type="molecule type" value="Genomic_DNA"/>
</dbReference>
<sequence length="186" mass="20943">MVHGLAIKHGINGSLYVEHTLMDMYATCKDSMDAAWLVFETIQVKNSVSWSTMSVGYMNRGDGYAVVRMLRRMLQQVYVKRRLRFRLLWIVVSTFSMQKPRSLALKTSSYLANSALLAFIYRGNDLTSTIRRGDSPRGGMGKEAMKTLEHALGNHVKARPMDGPWYRPPRASGTRTDRALASTHGA</sequence>
<dbReference type="Proteomes" id="UP001420932">
    <property type="component" value="Unassembled WGS sequence"/>
</dbReference>
<dbReference type="PANTHER" id="PTHR47926">
    <property type="entry name" value="PENTATRICOPEPTIDE REPEAT-CONTAINING PROTEIN"/>
    <property type="match status" value="1"/>
</dbReference>
<evidence type="ECO:0000313" key="2">
    <source>
        <dbReference type="EMBL" id="KAK9114304.1"/>
    </source>
</evidence>